<keyword evidence="1" id="KW-0808">Transferase</keyword>
<accession>A0A090QY05</accession>
<evidence type="ECO:0000313" key="1">
    <source>
        <dbReference type="EMBL" id="GAL08055.1"/>
    </source>
</evidence>
<dbReference type="AlphaFoldDB" id="A0A090QY05"/>
<dbReference type="InterPro" id="IPR036038">
    <property type="entry name" value="Aminotransferase-like"/>
</dbReference>
<dbReference type="Gene3D" id="3.20.10.10">
    <property type="entry name" value="D-amino Acid Aminotransferase, subunit A, domain 2"/>
    <property type="match status" value="1"/>
</dbReference>
<dbReference type="Proteomes" id="UP000029227">
    <property type="component" value="Unassembled WGS sequence"/>
</dbReference>
<dbReference type="EC" id="2.6.1.42" evidence="1"/>
<dbReference type="EMBL" id="BBMN01000021">
    <property type="protein sequence ID" value="GAL08055.1"/>
    <property type="molecule type" value="Genomic_DNA"/>
</dbReference>
<name>A0A090QY05_9GAMM</name>
<dbReference type="InterPro" id="IPR043132">
    <property type="entry name" value="BCAT-like_C"/>
</dbReference>
<dbReference type="SUPFAM" id="SSF56752">
    <property type="entry name" value="D-aminoacid aminotransferase-like PLP-dependent enzymes"/>
    <property type="match status" value="1"/>
</dbReference>
<dbReference type="eggNOG" id="COG0115">
    <property type="taxonomic scope" value="Bacteria"/>
</dbReference>
<comment type="caution">
    <text evidence="1">The sequence shown here is derived from an EMBL/GenBank/DDBJ whole genome shotgun (WGS) entry which is preliminary data.</text>
</comment>
<protein>
    <submittedName>
        <fullName evidence="1">Branched-chain amino acid aminotransferase</fullName>
        <ecNumber evidence="1">2.6.1.42</ecNumber>
    </submittedName>
</protein>
<evidence type="ECO:0000313" key="2">
    <source>
        <dbReference type="Proteomes" id="UP000029227"/>
    </source>
</evidence>
<reference evidence="1 2" key="1">
    <citation type="journal article" date="2014" name="Genome Announc.">
        <title>Draft Genome Sequences of Two Vibrionaceae Species, Vibrio ponticus C121 and Photobacterium aphoticum C119, Isolated as Coral Reef Microbiota.</title>
        <authorList>
            <person name="Al-saari N."/>
            <person name="Meirelles P.M."/>
            <person name="Mino S."/>
            <person name="Suda W."/>
            <person name="Oshima K."/>
            <person name="Hattori M."/>
            <person name="Ohkuma M."/>
            <person name="Thompson F.L."/>
            <person name="Gomez-Gil B."/>
            <person name="Sawabe T."/>
            <person name="Sawabe T."/>
        </authorList>
    </citation>
    <scope>NUCLEOTIDE SEQUENCE [LARGE SCALE GENOMIC DNA]</scope>
    <source>
        <strain evidence="1 2">JCM 19237</strain>
    </source>
</reference>
<keyword evidence="1" id="KW-0032">Aminotransferase</keyword>
<organism evidence="1 2">
    <name type="scientific">Photobacterium aphoticum</name>
    <dbReference type="NCBI Taxonomy" id="754436"/>
    <lineage>
        <taxon>Bacteria</taxon>
        <taxon>Pseudomonadati</taxon>
        <taxon>Pseudomonadota</taxon>
        <taxon>Gammaproteobacteria</taxon>
        <taxon>Vibrionales</taxon>
        <taxon>Vibrionaceae</taxon>
        <taxon>Photobacterium</taxon>
    </lineage>
</organism>
<proteinExistence type="predicted"/>
<gene>
    <name evidence="1" type="ORF">JCM19237_6827</name>
</gene>
<sequence>MTGTAAEIVPVRSVDQITVGEGKRGPITQVLQDAYFGLFNGTTEDKWGWLDYVYPTDK</sequence>
<dbReference type="STRING" id="754436.JCM19237_6827"/>
<dbReference type="GO" id="GO:0004084">
    <property type="term" value="F:branched-chain-amino-acid transaminase activity"/>
    <property type="evidence" value="ECO:0007669"/>
    <property type="project" value="UniProtKB-EC"/>
</dbReference>